<feature type="compositionally biased region" description="Low complexity" evidence="1">
    <location>
        <begin position="142"/>
        <end position="153"/>
    </location>
</feature>
<feature type="compositionally biased region" description="Acidic residues" evidence="1">
    <location>
        <begin position="41"/>
        <end position="53"/>
    </location>
</feature>
<feature type="compositionally biased region" description="Basic and acidic residues" evidence="1">
    <location>
        <begin position="92"/>
        <end position="106"/>
    </location>
</feature>
<dbReference type="Proteomes" id="UP000250043">
    <property type="component" value="Unassembled WGS sequence"/>
</dbReference>
<dbReference type="AlphaFoldDB" id="A0A8E2J570"/>
<evidence type="ECO:0000313" key="4">
    <source>
        <dbReference type="Proteomes" id="UP000250043"/>
    </source>
</evidence>
<dbReference type="Pfam" id="PF15377">
    <property type="entry name" value="DUF4604"/>
    <property type="match status" value="1"/>
</dbReference>
<evidence type="ECO:0000259" key="2">
    <source>
        <dbReference type="Pfam" id="PF15377"/>
    </source>
</evidence>
<evidence type="ECO:0000256" key="1">
    <source>
        <dbReference type="SAM" id="MobiDB-lite"/>
    </source>
</evidence>
<protein>
    <recommendedName>
        <fullName evidence="2">DUF4604 domain-containing protein</fullName>
    </recommendedName>
</protein>
<feature type="compositionally biased region" description="Basic residues" evidence="1">
    <location>
        <begin position="154"/>
        <end position="163"/>
    </location>
</feature>
<organism evidence="3 4">
    <name type="scientific">Obba rivulosa</name>
    <dbReference type="NCBI Taxonomy" id="1052685"/>
    <lineage>
        <taxon>Eukaryota</taxon>
        <taxon>Fungi</taxon>
        <taxon>Dikarya</taxon>
        <taxon>Basidiomycota</taxon>
        <taxon>Agaricomycotina</taxon>
        <taxon>Agaricomycetes</taxon>
        <taxon>Polyporales</taxon>
        <taxon>Gelatoporiaceae</taxon>
        <taxon>Obba</taxon>
    </lineage>
</organism>
<evidence type="ECO:0000313" key="3">
    <source>
        <dbReference type="EMBL" id="OCH94835.1"/>
    </source>
</evidence>
<dbReference type="InterPro" id="IPR027911">
    <property type="entry name" value="DUF4604"/>
</dbReference>
<feature type="compositionally biased region" description="Basic residues" evidence="1">
    <location>
        <begin position="182"/>
        <end position="191"/>
    </location>
</feature>
<gene>
    <name evidence="3" type="ORF">OBBRIDRAFT_816934</name>
</gene>
<feature type="domain" description="DUF4604" evidence="2">
    <location>
        <begin position="15"/>
        <end position="199"/>
    </location>
</feature>
<accession>A0A8E2J570</accession>
<feature type="region of interest" description="Disordered" evidence="1">
    <location>
        <begin position="33"/>
        <end position="200"/>
    </location>
</feature>
<proteinExistence type="predicted"/>
<dbReference type="OrthoDB" id="2553298at2759"/>
<name>A0A8E2J570_9APHY</name>
<reference evidence="3 4" key="1">
    <citation type="submission" date="2016-07" db="EMBL/GenBank/DDBJ databases">
        <title>Draft genome of the white-rot fungus Obba rivulosa 3A-2.</title>
        <authorList>
            <consortium name="DOE Joint Genome Institute"/>
            <person name="Miettinen O."/>
            <person name="Riley R."/>
            <person name="Acob R."/>
            <person name="Barry K."/>
            <person name="Cullen D."/>
            <person name="De Vries R."/>
            <person name="Hainaut M."/>
            <person name="Hatakka A."/>
            <person name="Henrissat B."/>
            <person name="Hilden K."/>
            <person name="Kuo R."/>
            <person name="Labutti K."/>
            <person name="Lipzen A."/>
            <person name="Makela M.R."/>
            <person name="Sandor L."/>
            <person name="Spatafora J.W."/>
            <person name="Grigoriev I.V."/>
            <person name="Hibbett D.S."/>
        </authorList>
    </citation>
    <scope>NUCLEOTIDE SEQUENCE [LARGE SCALE GENOMIC DNA]</scope>
    <source>
        <strain evidence="3 4">3A-2</strain>
    </source>
</reference>
<keyword evidence="4" id="KW-1185">Reference proteome</keyword>
<feature type="region of interest" description="Disordered" evidence="1">
    <location>
        <begin position="1"/>
        <end position="21"/>
    </location>
</feature>
<sequence>MSKSREPTRAQLSSRLSYSAHVPTFLQRMQAKVAGGGRLDGDDDDEGGDDEVDEFGRERVRARPPVPERPEGDVGSADEDDEDERPQVVVLREGKHLTELEAENERRKAKGLPSLTESSAKVPDGDNLSASANEESVKRKSQPQSLSFSSGKSGSKRSNAKRKAVGDAGDESENDRKPSGSAKKKPKKAQKKLLSFGDEA</sequence>
<feature type="compositionally biased region" description="Basic and acidic residues" evidence="1">
    <location>
        <begin position="54"/>
        <end position="72"/>
    </location>
</feature>
<dbReference type="EMBL" id="KV722340">
    <property type="protein sequence ID" value="OCH94835.1"/>
    <property type="molecule type" value="Genomic_DNA"/>
</dbReference>